<dbReference type="InterPro" id="IPR053011">
    <property type="entry name" value="SDR_family_member_7"/>
</dbReference>
<gene>
    <name evidence="3" type="ORF">CYCCA115_LOCUS8093</name>
</gene>
<evidence type="ECO:0000313" key="3">
    <source>
        <dbReference type="EMBL" id="CAJ1942730.1"/>
    </source>
</evidence>
<dbReference type="PRINTS" id="PR00080">
    <property type="entry name" value="SDRFAMILY"/>
</dbReference>
<dbReference type="PROSITE" id="PS00061">
    <property type="entry name" value="ADH_SHORT"/>
    <property type="match status" value="1"/>
</dbReference>
<sequence>MRSFSKLVFLLFPVIFSVGWIQLDANPSLFFHNLIFPVNTNTQRSYLEQKRIWLTGGSSGIGASLVCTLVEAQAKEVIISSRNVAKLENVIHKCQQKYPTSSTQLVIVPYDAMDSNQTTTAVGNAIMMASDGEIDILMLNSGIYQAKPALDTSMDETRRLTRVNYEAPVELAMELMRQNKWKERGHGHIVVSASVMAKGPQSLCSSYAASKAALKNYFQTLSTEEFGWLKVQVAIIGGTKTNMWHNLNYDVHQPHDVSLMDPDRVAQLMVRAMSSRFWWWHYEPWITKNVGLLYLVVSHYTPGLHAIMTHMVGAARQVSYQQDHSDLLDLKAIIRNLAKTRFSETIYTHNTE</sequence>
<dbReference type="PANTHER" id="PTHR44269:SF2">
    <property type="entry name" value="DEHYDROGENASE_REDUCTASE SDR FAMILY MEMBER 7"/>
    <property type="match status" value="1"/>
</dbReference>
<evidence type="ECO:0000256" key="1">
    <source>
        <dbReference type="RuleBase" id="RU000363"/>
    </source>
</evidence>
<dbReference type="Pfam" id="PF00106">
    <property type="entry name" value="adh_short"/>
    <property type="match status" value="1"/>
</dbReference>
<dbReference type="SUPFAM" id="SSF51735">
    <property type="entry name" value="NAD(P)-binding Rossmann-fold domains"/>
    <property type="match status" value="1"/>
</dbReference>
<feature type="signal peptide" evidence="2">
    <location>
        <begin position="1"/>
        <end position="25"/>
    </location>
</feature>
<feature type="chain" id="PRO_5041959429" description="Protochlorophyllide reductase" evidence="2">
    <location>
        <begin position="26"/>
        <end position="352"/>
    </location>
</feature>
<reference evidence="3" key="1">
    <citation type="submission" date="2023-08" db="EMBL/GenBank/DDBJ databases">
        <authorList>
            <person name="Audoor S."/>
            <person name="Bilcke G."/>
        </authorList>
    </citation>
    <scope>NUCLEOTIDE SEQUENCE</scope>
</reference>
<dbReference type="InterPro" id="IPR002347">
    <property type="entry name" value="SDR_fam"/>
</dbReference>
<evidence type="ECO:0000313" key="4">
    <source>
        <dbReference type="Proteomes" id="UP001295423"/>
    </source>
</evidence>
<dbReference type="InterPro" id="IPR036291">
    <property type="entry name" value="NAD(P)-bd_dom_sf"/>
</dbReference>
<dbReference type="Gene3D" id="3.40.50.720">
    <property type="entry name" value="NAD(P)-binding Rossmann-like Domain"/>
    <property type="match status" value="1"/>
</dbReference>
<name>A0AAD2FIT9_9STRA</name>
<keyword evidence="4" id="KW-1185">Reference proteome</keyword>
<dbReference type="Proteomes" id="UP001295423">
    <property type="component" value="Unassembled WGS sequence"/>
</dbReference>
<accession>A0AAD2FIT9</accession>
<protein>
    <recommendedName>
        <fullName evidence="5">Protochlorophyllide reductase</fullName>
    </recommendedName>
</protein>
<proteinExistence type="inferred from homology"/>
<dbReference type="PANTHER" id="PTHR44269">
    <property type="entry name" value="DEHYDROGENASE/REDUCTASE SDR FAMILY MEMBER 7-RELATED"/>
    <property type="match status" value="1"/>
</dbReference>
<dbReference type="AlphaFoldDB" id="A0AAD2FIT9"/>
<comment type="similarity">
    <text evidence="1">Belongs to the short-chain dehydrogenases/reductases (SDR) family.</text>
</comment>
<comment type="caution">
    <text evidence="3">The sequence shown here is derived from an EMBL/GenBank/DDBJ whole genome shotgun (WGS) entry which is preliminary data.</text>
</comment>
<dbReference type="EMBL" id="CAKOGP040001112">
    <property type="protein sequence ID" value="CAJ1942730.1"/>
    <property type="molecule type" value="Genomic_DNA"/>
</dbReference>
<keyword evidence="2" id="KW-0732">Signal</keyword>
<organism evidence="3 4">
    <name type="scientific">Cylindrotheca closterium</name>
    <dbReference type="NCBI Taxonomy" id="2856"/>
    <lineage>
        <taxon>Eukaryota</taxon>
        <taxon>Sar</taxon>
        <taxon>Stramenopiles</taxon>
        <taxon>Ochrophyta</taxon>
        <taxon>Bacillariophyta</taxon>
        <taxon>Bacillariophyceae</taxon>
        <taxon>Bacillariophycidae</taxon>
        <taxon>Bacillariales</taxon>
        <taxon>Bacillariaceae</taxon>
        <taxon>Cylindrotheca</taxon>
    </lineage>
</organism>
<dbReference type="InterPro" id="IPR020904">
    <property type="entry name" value="Sc_DH/Rdtase_CS"/>
</dbReference>
<dbReference type="PRINTS" id="PR00081">
    <property type="entry name" value="GDHRDH"/>
</dbReference>
<evidence type="ECO:0008006" key="5">
    <source>
        <dbReference type="Google" id="ProtNLM"/>
    </source>
</evidence>
<evidence type="ECO:0000256" key="2">
    <source>
        <dbReference type="SAM" id="SignalP"/>
    </source>
</evidence>